<name>A0A412ZEJ5_9FIRM</name>
<organism evidence="7 8">
    <name type="scientific">Enterocloster bolteae</name>
    <dbReference type="NCBI Taxonomy" id="208479"/>
    <lineage>
        <taxon>Bacteria</taxon>
        <taxon>Bacillati</taxon>
        <taxon>Bacillota</taxon>
        <taxon>Clostridia</taxon>
        <taxon>Lachnospirales</taxon>
        <taxon>Lachnospiraceae</taxon>
        <taxon>Enterocloster</taxon>
    </lineage>
</organism>
<feature type="transmembrane region" description="Helical" evidence="6">
    <location>
        <begin position="181"/>
        <end position="201"/>
    </location>
</feature>
<dbReference type="InterPro" id="IPR001851">
    <property type="entry name" value="ABC_transp_permease"/>
</dbReference>
<keyword evidence="4 6" id="KW-1133">Transmembrane helix</keyword>
<dbReference type="Pfam" id="PF02653">
    <property type="entry name" value="BPD_transp_2"/>
    <property type="match status" value="1"/>
</dbReference>
<evidence type="ECO:0000256" key="1">
    <source>
        <dbReference type="ARBA" id="ARBA00004651"/>
    </source>
</evidence>
<keyword evidence="3 6" id="KW-0812">Transmembrane</keyword>
<feature type="transmembrane region" description="Helical" evidence="6">
    <location>
        <begin position="113"/>
        <end position="133"/>
    </location>
</feature>
<feature type="transmembrane region" description="Helical" evidence="6">
    <location>
        <begin position="139"/>
        <end position="169"/>
    </location>
</feature>
<dbReference type="PANTHER" id="PTHR32196">
    <property type="entry name" value="ABC TRANSPORTER PERMEASE PROTEIN YPHD-RELATED-RELATED"/>
    <property type="match status" value="1"/>
</dbReference>
<evidence type="ECO:0000256" key="2">
    <source>
        <dbReference type="ARBA" id="ARBA00022475"/>
    </source>
</evidence>
<evidence type="ECO:0000256" key="5">
    <source>
        <dbReference type="ARBA" id="ARBA00023136"/>
    </source>
</evidence>
<accession>A0A412ZEJ5</accession>
<evidence type="ECO:0000313" key="8">
    <source>
        <dbReference type="Proteomes" id="UP000284543"/>
    </source>
</evidence>
<keyword evidence="5 6" id="KW-0472">Membrane</keyword>
<evidence type="ECO:0000256" key="4">
    <source>
        <dbReference type="ARBA" id="ARBA00022989"/>
    </source>
</evidence>
<protein>
    <submittedName>
        <fullName evidence="7">ABC transporter permease</fullName>
    </submittedName>
</protein>
<dbReference type="Proteomes" id="UP000284543">
    <property type="component" value="Unassembled WGS sequence"/>
</dbReference>
<gene>
    <name evidence="7" type="ORF">DWW02_02560</name>
</gene>
<feature type="transmembrane region" description="Helical" evidence="6">
    <location>
        <begin position="273"/>
        <end position="300"/>
    </location>
</feature>
<dbReference type="GO" id="GO:0022857">
    <property type="term" value="F:transmembrane transporter activity"/>
    <property type="evidence" value="ECO:0007669"/>
    <property type="project" value="InterPro"/>
</dbReference>
<feature type="transmembrane region" description="Helical" evidence="6">
    <location>
        <begin position="27"/>
        <end position="47"/>
    </location>
</feature>
<dbReference type="EMBL" id="QRZM01000001">
    <property type="protein sequence ID" value="RGV78631.1"/>
    <property type="molecule type" value="Genomic_DNA"/>
</dbReference>
<dbReference type="AlphaFoldDB" id="A0A412ZEJ5"/>
<sequence length="338" mass="36466">MKSVKIDSLHMELFSSKKTKNLILDHLIEILLLVLIIGVSIAAPSFLKSGNILNILRNAAMKGVIAYGMCLVIISGEIDLSVGSQVALSGVLAGFISKGLAEAGIMPIELGALVGIAAATLVALLTGLFHAWARQKFNMPSFIITLATLNVMYGFAAIVCGGFPIANAFPTWYAFLGSGRILGIPFPAIVFILIFLFFWFLTEKTDLGRRIYAVGGNAEAARLNGISVWKTRIFVMCMVQLMCVLSGIMNSAQVRSATFTFGRGWETQIISSVVIGGTSMLGGIGTIWGTLIGVLFTGVITNAMTLLNVNEFMQYVINGALMFFAVMFNTYMTKKRNN</sequence>
<comment type="subcellular location">
    <subcellularLocation>
        <location evidence="1">Cell membrane</location>
        <topology evidence="1">Multi-pass membrane protein</topology>
    </subcellularLocation>
</comment>
<proteinExistence type="predicted"/>
<dbReference type="GO" id="GO:0005886">
    <property type="term" value="C:plasma membrane"/>
    <property type="evidence" value="ECO:0007669"/>
    <property type="project" value="UniProtKB-SubCell"/>
</dbReference>
<reference evidence="7 8" key="1">
    <citation type="submission" date="2018-08" db="EMBL/GenBank/DDBJ databases">
        <title>A genome reference for cultivated species of the human gut microbiota.</title>
        <authorList>
            <person name="Zou Y."/>
            <person name="Xue W."/>
            <person name="Luo G."/>
        </authorList>
    </citation>
    <scope>NUCLEOTIDE SEQUENCE [LARGE SCALE GENOMIC DNA]</scope>
    <source>
        <strain evidence="7 8">AF14-18</strain>
    </source>
</reference>
<dbReference type="PANTHER" id="PTHR32196:SF72">
    <property type="entry name" value="RIBOSE IMPORT PERMEASE PROTEIN RBSC"/>
    <property type="match status" value="1"/>
</dbReference>
<dbReference type="CDD" id="cd06579">
    <property type="entry name" value="TM_PBP1_transp_AraH_like"/>
    <property type="match status" value="1"/>
</dbReference>
<dbReference type="RefSeq" id="WP_118017381.1">
    <property type="nucleotide sequence ID" value="NZ_CAUHGS010000006.1"/>
</dbReference>
<evidence type="ECO:0000256" key="6">
    <source>
        <dbReference type="SAM" id="Phobius"/>
    </source>
</evidence>
<comment type="caution">
    <text evidence="7">The sequence shown here is derived from an EMBL/GenBank/DDBJ whole genome shotgun (WGS) entry which is preliminary data.</text>
</comment>
<evidence type="ECO:0000313" key="7">
    <source>
        <dbReference type="EMBL" id="RGV78631.1"/>
    </source>
</evidence>
<evidence type="ECO:0000256" key="3">
    <source>
        <dbReference type="ARBA" id="ARBA00022692"/>
    </source>
</evidence>
<keyword evidence="2" id="KW-1003">Cell membrane</keyword>
<feature type="transmembrane region" description="Helical" evidence="6">
    <location>
        <begin position="312"/>
        <end position="332"/>
    </location>
</feature>